<accession>A0A7J6JEV3</accession>
<dbReference type="InParanoid" id="A0A7J6JEV3"/>
<dbReference type="Proteomes" id="UP000011096">
    <property type="component" value="Unassembled WGS sequence"/>
</dbReference>
<keyword evidence="1" id="KW-0677">Repeat</keyword>
<evidence type="ECO:0000259" key="3">
    <source>
        <dbReference type="Pfam" id="PF24883"/>
    </source>
</evidence>
<dbReference type="SUPFAM" id="SSF52540">
    <property type="entry name" value="P-loop containing nucleoside triphosphate hydrolases"/>
    <property type="match status" value="1"/>
</dbReference>
<dbReference type="Pfam" id="PF24883">
    <property type="entry name" value="NPHP3_N"/>
    <property type="match status" value="1"/>
</dbReference>
<feature type="repeat" description="ANK" evidence="2">
    <location>
        <begin position="827"/>
        <end position="859"/>
    </location>
</feature>
<evidence type="ECO:0000313" key="5">
    <source>
        <dbReference type="Proteomes" id="UP000011096"/>
    </source>
</evidence>
<dbReference type="InterPro" id="IPR002110">
    <property type="entry name" value="Ankyrin_rpt"/>
</dbReference>
<dbReference type="GeneID" id="43616035"/>
<dbReference type="AlphaFoldDB" id="A0A7J6JEV3"/>
<dbReference type="Pfam" id="PF12796">
    <property type="entry name" value="Ank_2"/>
    <property type="match status" value="1"/>
</dbReference>
<dbReference type="SMART" id="SM00248">
    <property type="entry name" value="ANK"/>
    <property type="match status" value="5"/>
</dbReference>
<reference evidence="4 5" key="1">
    <citation type="submission" date="2012-08" db="EMBL/GenBank/DDBJ databases">
        <authorList>
            <person name="Gan P.H.P."/>
            <person name="Ikeda K."/>
            <person name="Irieda H."/>
            <person name="Narusaka M."/>
            <person name="O'Connell R.J."/>
            <person name="Narusaka Y."/>
            <person name="Takano Y."/>
            <person name="Kubo Y."/>
            <person name="Shirasu K."/>
        </authorList>
    </citation>
    <scope>NUCLEOTIDE SEQUENCE [LARGE SCALE GENOMIC DNA]</scope>
    <source>
        <strain evidence="4 5">Nara gc5</strain>
    </source>
</reference>
<name>A0A7J6JEV3_COLFN</name>
<dbReference type="InterPro" id="IPR036770">
    <property type="entry name" value="Ankyrin_rpt-contain_sf"/>
</dbReference>
<dbReference type="Gene3D" id="1.25.40.20">
    <property type="entry name" value="Ankyrin repeat-containing domain"/>
    <property type="match status" value="1"/>
</dbReference>
<reference evidence="4 5" key="2">
    <citation type="submission" date="2020-04" db="EMBL/GenBank/DDBJ databases">
        <title>Genome sequencing and assembly of multiple isolates from the Colletotrichum gloeosporioides species complex.</title>
        <authorList>
            <person name="Gan P."/>
            <person name="Shirasu K."/>
        </authorList>
    </citation>
    <scope>NUCLEOTIDE SEQUENCE [LARGE SCALE GENOMIC DNA]</scope>
    <source>
        <strain evidence="4 5">Nara gc5</strain>
    </source>
</reference>
<feature type="repeat" description="ANK" evidence="2">
    <location>
        <begin position="727"/>
        <end position="759"/>
    </location>
</feature>
<dbReference type="PROSITE" id="PS50088">
    <property type="entry name" value="ANK_REPEAT"/>
    <property type="match status" value="4"/>
</dbReference>
<evidence type="ECO:0000256" key="2">
    <source>
        <dbReference type="PROSITE-ProRule" id="PRU00023"/>
    </source>
</evidence>
<proteinExistence type="predicted"/>
<organism evidence="4 5">
    <name type="scientific">Colletotrichum fructicola (strain Nara gc5)</name>
    <name type="common">Anthracnose fungus</name>
    <name type="synonym">Colletotrichum gloeosporioides (strain Nara gc5)</name>
    <dbReference type="NCBI Taxonomy" id="1213859"/>
    <lineage>
        <taxon>Eukaryota</taxon>
        <taxon>Fungi</taxon>
        <taxon>Dikarya</taxon>
        <taxon>Ascomycota</taxon>
        <taxon>Pezizomycotina</taxon>
        <taxon>Sordariomycetes</taxon>
        <taxon>Hypocreomycetidae</taxon>
        <taxon>Glomerellales</taxon>
        <taxon>Glomerellaceae</taxon>
        <taxon>Colletotrichum</taxon>
        <taxon>Colletotrichum gloeosporioides species complex</taxon>
    </lineage>
</organism>
<dbReference type="OrthoDB" id="4836871at2759"/>
<feature type="repeat" description="ANK" evidence="2">
    <location>
        <begin position="761"/>
        <end position="793"/>
    </location>
</feature>
<sequence>MAEILGIAAATIQLTELTIKILSEGYAFLNKTVGAPTEIRQLLTETAALDCLLSRLRDLSHPANPALVHENALLRLKDIGVFDECNHLLNSINQTLTSLRREDGERVRNIAKRLAWSLRAQKEVQESLDRLRRMKETLSTALETNTALAVDRIEETVNQADWQRVFSWVCPVAHLQTQHALQDLLSRRHPGSGLWLIESEAFGNWVNDQSGELLWITGLPGAGKSALCATAVEALSSRVHLPGAIMVYFFCSFEESEKAALHFLMSIAAQFISRSQRCFDIASKRQKDKNGFSLTIGEYITLVESFMNEYHQVFIVVDDLDEVGGMEMNDKEAFVAVLSRFMRMQAETTISSNRPAASGPQIGRGRKVLLTSREDAYIRTQLANECKCLLWKLDSQQGNRLHADLSHFVWAELQERLRSRRIRVGNPALVSTIRDHILRTAGTFLQANLQLDYITATRTDRELRQTLQSLPNGLNATYERILVSALQKYPQRKSEMKQVLQWLAIGLMPLSGKTLAEVTSIDQNDTALDFDAIVTDPYDVVAPLVQLVSYYQTSQYRSDAATIVQIHHATVKEFLTGSDILATSASIFYFSEVDAHAFAAERCLQYRAFSDFDRDVPEDPRDFEAFLSKYSFLYYAAMNWATHMRLCSLMPGISDIHRFQRHLYWFLNPAESPKRYQLWQAVLRTSPGLAAARHSAAPIIYAIANDLHVLVEALLPTLDDLNEYFPDGSTCLLVAAIVNNVKLARHLLSRGAGVDVPDKMRQLTPLHVAAEHGSEEMVELLLEHGASPYARSDSGTTPFYRAARDGSTKILKLLRAAGSELDAKTWDLWTPLMEAVENGHREAVRLLLSWGADARNISKFGTTPLELASNDLAHLITEAGGGPGVDRSDELQEEIESRGGNIDAWRPARIG</sequence>
<dbReference type="EMBL" id="ANPB02000002">
    <property type="protein sequence ID" value="KAF4488857.1"/>
    <property type="molecule type" value="Genomic_DNA"/>
</dbReference>
<dbReference type="Pfam" id="PF00023">
    <property type="entry name" value="Ank"/>
    <property type="match status" value="1"/>
</dbReference>
<keyword evidence="2" id="KW-0040">ANK repeat</keyword>
<evidence type="ECO:0000256" key="1">
    <source>
        <dbReference type="ARBA" id="ARBA00022737"/>
    </source>
</evidence>
<dbReference type="Gene3D" id="3.40.50.300">
    <property type="entry name" value="P-loop containing nucleotide triphosphate hydrolases"/>
    <property type="match status" value="1"/>
</dbReference>
<protein>
    <submittedName>
        <fullName evidence="4">Ankyrin repeat, SAM and basic leucine zipper domain-containing protein 1</fullName>
    </submittedName>
</protein>
<comment type="caution">
    <text evidence="4">The sequence shown here is derived from an EMBL/GenBank/DDBJ whole genome shotgun (WGS) entry which is preliminary data.</text>
</comment>
<dbReference type="PROSITE" id="PS50297">
    <property type="entry name" value="ANK_REP_REGION"/>
    <property type="match status" value="4"/>
</dbReference>
<keyword evidence="5" id="KW-1185">Reference proteome</keyword>
<dbReference type="InterPro" id="IPR056884">
    <property type="entry name" value="NPHP3-like_N"/>
</dbReference>
<dbReference type="PANTHER" id="PTHR10039:SF16">
    <property type="entry name" value="GPI INOSITOL-DEACYLASE"/>
    <property type="match status" value="1"/>
</dbReference>
<dbReference type="RefSeq" id="XP_066009435.1">
    <property type="nucleotide sequence ID" value="XM_066151066.1"/>
</dbReference>
<feature type="domain" description="Nephrocystin 3-like N-terminal" evidence="3">
    <location>
        <begin position="191"/>
        <end position="344"/>
    </location>
</feature>
<feature type="repeat" description="ANK" evidence="2">
    <location>
        <begin position="794"/>
        <end position="826"/>
    </location>
</feature>
<dbReference type="SUPFAM" id="SSF48403">
    <property type="entry name" value="Ankyrin repeat"/>
    <property type="match status" value="1"/>
</dbReference>
<dbReference type="PANTHER" id="PTHR10039">
    <property type="entry name" value="AMELOGENIN"/>
    <property type="match status" value="1"/>
</dbReference>
<gene>
    <name evidence="4" type="primary">ASZ1</name>
    <name evidence="4" type="ORF">CGGC5_v003048</name>
</gene>
<evidence type="ECO:0000313" key="4">
    <source>
        <dbReference type="EMBL" id="KAF4488857.1"/>
    </source>
</evidence>
<dbReference type="InterPro" id="IPR027417">
    <property type="entry name" value="P-loop_NTPase"/>
</dbReference>